<dbReference type="Proteomes" id="UP000199630">
    <property type="component" value="Unassembled WGS sequence"/>
</dbReference>
<dbReference type="OrthoDB" id="7475241at2"/>
<dbReference type="InterPro" id="IPR036518">
    <property type="entry name" value="CobE/GbiG_C_sf"/>
</dbReference>
<dbReference type="RefSeq" id="WP_090060049.1">
    <property type="nucleotide sequence ID" value="NZ_FORH01000002.1"/>
</dbReference>
<evidence type="ECO:0000259" key="1">
    <source>
        <dbReference type="Pfam" id="PF01890"/>
    </source>
</evidence>
<evidence type="ECO:0000313" key="2">
    <source>
        <dbReference type="EMBL" id="SFJ23851.1"/>
    </source>
</evidence>
<dbReference type="Gene3D" id="3.30.420.180">
    <property type="entry name" value="CobE/GbiG C-terminal domain"/>
    <property type="match status" value="1"/>
</dbReference>
<keyword evidence="3" id="KW-1185">Reference proteome</keyword>
<dbReference type="Pfam" id="PF01890">
    <property type="entry name" value="CbiG_C"/>
    <property type="match status" value="1"/>
</dbReference>
<dbReference type="GO" id="GO:0016787">
    <property type="term" value="F:hydrolase activity"/>
    <property type="evidence" value="ECO:0007669"/>
    <property type="project" value="UniProtKB-KW"/>
</dbReference>
<proteinExistence type="predicted"/>
<sequence length="109" mass="10669">MRVAGMGFQRSAPPAALRAALASVGAVDHVATARSKAAALAQILGCDVRGADVAGIATPTMSQASLNAHGTGSVAEAAALVVAGPNARLLEKRKIIGGVTIAVAEGDGR</sequence>
<reference evidence="3" key="1">
    <citation type="submission" date="2016-10" db="EMBL/GenBank/DDBJ databases">
        <authorList>
            <person name="Varghese N."/>
            <person name="Submissions S."/>
        </authorList>
    </citation>
    <scope>NUCLEOTIDE SEQUENCE [LARGE SCALE GENOMIC DNA]</scope>
    <source>
        <strain evidence="3">DSM 26471</strain>
    </source>
</reference>
<organism evidence="2 3">
    <name type="scientific">Celeribacter neptunius</name>
    <dbReference type="NCBI Taxonomy" id="588602"/>
    <lineage>
        <taxon>Bacteria</taxon>
        <taxon>Pseudomonadati</taxon>
        <taxon>Pseudomonadota</taxon>
        <taxon>Alphaproteobacteria</taxon>
        <taxon>Rhodobacterales</taxon>
        <taxon>Roseobacteraceae</taxon>
        <taxon>Celeribacter</taxon>
    </lineage>
</organism>
<feature type="domain" description="CobE/GbiG C-terminal" evidence="1">
    <location>
        <begin position="3"/>
        <end position="104"/>
    </location>
</feature>
<dbReference type="AlphaFoldDB" id="A0A1I3PRF9"/>
<evidence type="ECO:0000313" key="3">
    <source>
        <dbReference type="Proteomes" id="UP000199630"/>
    </source>
</evidence>
<name>A0A1I3PRF9_9RHOB</name>
<dbReference type="SUPFAM" id="SSF159664">
    <property type="entry name" value="CobE/GbiG C-terminal domain-like"/>
    <property type="match status" value="1"/>
</dbReference>
<accession>A0A1I3PRF9</accession>
<dbReference type="STRING" id="588602.SAMN04487991_1765"/>
<keyword evidence="2" id="KW-0378">Hydrolase</keyword>
<dbReference type="EMBL" id="FORH01000002">
    <property type="protein sequence ID" value="SFJ23851.1"/>
    <property type="molecule type" value="Genomic_DNA"/>
</dbReference>
<dbReference type="InterPro" id="IPR002750">
    <property type="entry name" value="CobE/GbiG_C"/>
</dbReference>
<dbReference type="GO" id="GO:0009236">
    <property type="term" value="P:cobalamin biosynthetic process"/>
    <property type="evidence" value="ECO:0007669"/>
    <property type="project" value="InterPro"/>
</dbReference>
<gene>
    <name evidence="2" type="ORF">SAMN04487991_1765</name>
</gene>
<protein>
    <submittedName>
        <fullName evidence="2">Cobalt-precorrin 5A hydrolase</fullName>
    </submittedName>
</protein>